<comment type="caution">
    <text evidence="2">The sequence shown here is derived from an EMBL/GenBank/DDBJ whole genome shotgun (WGS) entry which is preliminary data.</text>
</comment>
<keyword evidence="3" id="KW-1185">Reference proteome</keyword>
<feature type="region of interest" description="Disordered" evidence="1">
    <location>
        <begin position="143"/>
        <end position="164"/>
    </location>
</feature>
<evidence type="ECO:0000313" key="2">
    <source>
        <dbReference type="EMBL" id="KAF5749770.1"/>
    </source>
</evidence>
<gene>
    <name evidence="2" type="ORF">HS088_TW03G00095</name>
</gene>
<reference evidence="2 3" key="1">
    <citation type="journal article" date="2020" name="Nat. Commun.">
        <title>Genome of Tripterygium wilfordii and identification of cytochrome P450 involved in triptolide biosynthesis.</title>
        <authorList>
            <person name="Tu L."/>
            <person name="Su P."/>
            <person name="Zhang Z."/>
            <person name="Gao L."/>
            <person name="Wang J."/>
            <person name="Hu T."/>
            <person name="Zhou J."/>
            <person name="Zhang Y."/>
            <person name="Zhao Y."/>
            <person name="Liu Y."/>
            <person name="Song Y."/>
            <person name="Tong Y."/>
            <person name="Lu Y."/>
            <person name="Yang J."/>
            <person name="Xu C."/>
            <person name="Jia M."/>
            <person name="Peters R.J."/>
            <person name="Huang L."/>
            <person name="Gao W."/>
        </authorList>
    </citation>
    <scope>NUCLEOTIDE SEQUENCE [LARGE SCALE GENOMIC DNA]</scope>
    <source>
        <strain evidence="3">cv. XIE 37</strain>
        <tissue evidence="2">Leaf</tissue>
    </source>
</reference>
<name>A0A7J7DTT3_TRIWF</name>
<accession>A0A7J7DTT3</accession>
<feature type="region of interest" description="Disordered" evidence="1">
    <location>
        <begin position="1"/>
        <end position="69"/>
    </location>
</feature>
<dbReference type="EMBL" id="JAAARO010000003">
    <property type="protein sequence ID" value="KAF5749770.1"/>
    <property type="molecule type" value="Genomic_DNA"/>
</dbReference>
<evidence type="ECO:0000313" key="3">
    <source>
        <dbReference type="Proteomes" id="UP000593562"/>
    </source>
</evidence>
<dbReference type="InParanoid" id="A0A7J7DTT3"/>
<dbReference type="Proteomes" id="UP000593562">
    <property type="component" value="Unassembled WGS sequence"/>
</dbReference>
<sequence length="164" mass="17522">MESVNSNDLDSREEAEEENIVSGEVGGGETSGLRIEEQNSPVEAKGLNYPSRVRSDLVENRQASTEGELQPLRRSVSMDSVSAMRIYSAVANVVPVTDNQFVASKKSKSKISSSKRRSGSFSVMKLMSGSSIGPIVMKRSFSSSGKAASSSSQGNRSLDSILPL</sequence>
<feature type="compositionally biased region" description="Low complexity" evidence="1">
    <location>
        <begin position="143"/>
        <end position="152"/>
    </location>
</feature>
<organism evidence="2 3">
    <name type="scientific">Tripterygium wilfordii</name>
    <name type="common">Thunder God vine</name>
    <dbReference type="NCBI Taxonomy" id="458696"/>
    <lineage>
        <taxon>Eukaryota</taxon>
        <taxon>Viridiplantae</taxon>
        <taxon>Streptophyta</taxon>
        <taxon>Embryophyta</taxon>
        <taxon>Tracheophyta</taxon>
        <taxon>Spermatophyta</taxon>
        <taxon>Magnoliopsida</taxon>
        <taxon>eudicotyledons</taxon>
        <taxon>Gunneridae</taxon>
        <taxon>Pentapetalae</taxon>
        <taxon>rosids</taxon>
        <taxon>fabids</taxon>
        <taxon>Celastrales</taxon>
        <taxon>Celastraceae</taxon>
        <taxon>Tripterygium</taxon>
    </lineage>
</organism>
<evidence type="ECO:0000256" key="1">
    <source>
        <dbReference type="SAM" id="MobiDB-lite"/>
    </source>
</evidence>
<protein>
    <submittedName>
        <fullName evidence="2">RING-H2 finger protein ATL54</fullName>
    </submittedName>
</protein>
<dbReference type="AlphaFoldDB" id="A0A7J7DTT3"/>
<proteinExistence type="predicted"/>